<dbReference type="Pfam" id="PF23559">
    <property type="entry name" value="WHD_DRP"/>
    <property type="match status" value="1"/>
</dbReference>
<evidence type="ECO:0000256" key="2">
    <source>
        <dbReference type="ARBA" id="ARBA00022821"/>
    </source>
</evidence>
<dbReference type="InterPro" id="IPR058922">
    <property type="entry name" value="WHD_DRP"/>
</dbReference>
<reference evidence="5 6" key="1">
    <citation type="submission" date="2023-12" db="EMBL/GenBank/DDBJ databases">
        <title>A high-quality genome assembly for Dillenia turbinata (Dilleniales).</title>
        <authorList>
            <person name="Chanderbali A."/>
        </authorList>
    </citation>
    <scope>NUCLEOTIDE SEQUENCE [LARGE SCALE GENOMIC DNA]</scope>
    <source>
        <strain evidence="5">LSX21</strain>
        <tissue evidence="5">Leaf</tissue>
    </source>
</reference>
<protein>
    <submittedName>
        <fullName evidence="5">Uncharacterized protein</fullName>
    </submittedName>
</protein>
<organism evidence="5 6">
    <name type="scientific">Dillenia turbinata</name>
    <dbReference type="NCBI Taxonomy" id="194707"/>
    <lineage>
        <taxon>Eukaryota</taxon>
        <taxon>Viridiplantae</taxon>
        <taxon>Streptophyta</taxon>
        <taxon>Embryophyta</taxon>
        <taxon>Tracheophyta</taxon>
        <taxon>Spermatophyta</taxon>
        <taxon>Magnoliopsida</taxon>
        <taxon>eudicotyledons</taxon>
        <taxon>Gunneridae</taxon>
        <taxon>Pentapetalae</taxon>
        <taxon>Dilleniales</taxon>
        <taxon>Dilleniaceae</taxon>
        <taxon>Dillenia</taxon>
    </lineage>
</organism>
<sequence>MNLLDKSFLQDAETDEWGNISSCKMHDLMHDLAKLVAGYECSMVDQRDAGEDIQNRTRHISLNCRSTDIPSSWFNQNKLRTFLLLVGENFGGEDGAYKALISRSGSLRELKILDCEELDLIKDDNFINNAKIQCLKSLRTLRIVGIENRVSLPEWLQHLTSLRSLYVVRCKNLRSIPDWIVKLSSLQHLTVESCPEIRRLPEGWDNLLFLPLSSSTQQGVLSTYWSDPRFLHYSFVYDNVGKLLIGLT</sequence>
<dbReference type="PANTHER" id="PTHR36766:SF40">
    <property type="entry name" value="DISEASE RESISTANCE PROTEIN RGA3"/>
    <property type="match status" value="1"/>
</dbReference>
<proteinExistence type="predicted"/>
<evidence type="ECO:0000313" key="6">
    <source>
        <dbReference type="Proteomes" id="UP001370490"/>
    </source>
</evidence>
<accession>A0AAN8ZH64</accession>
<comment type="caution">
    <text evidence="5">The sequence shown here is derived from an EMBL/GenBank/DDBJ whole genome shotgun (WGS) entry which is preliminary data.</text>
</comment>
<keyword evidence="2" id="KW-0611">Plant defense</keyword>
<evidence type="ECO:0000256" key="1">
    <source>
        <dbReference type="ARBA" id="ARBA00022614"/>
    </source>
</evidence>
<dbReference type="SUPFAM" id="SSF52058">
    <property type="entry name" value="L domain-like"/>
    <property type="match status" value="1"/>
</dbReference>
<name>A0AAN8ZH64_9MAGN</name>
<evidence type="ECO:0000259" key="4">
    <source>
        <dbReference type="Pfam" id="PF25019"/>
    </source>
</evidence>
<evidence type="ECO:0000259" key="3">
    <source>
        <dbReference type="Pfam" id="PF23559"/>
    </source>
</evidence>
<dbReference type="EMBL" id="JBAMMX010000009">
    <property type="protein sequence ID" value="KAK6933828.1"/>
    <property type="molecule type" value="Genomic_DNA"/>
</dbReference>
<evidence type="ECO:0000313" key="5">
    <source>
        <dbReference type="EMBL" id="KAK6933828.1"/>
    </source>
</evidence>
<dbReference type="Pfam" id="PF25019">
    <property type="entry name" value="LRR_R13L1-DRL21"/>
    <property type="match status" value="1"/>
</dbReference>
<dbReference type="InterPro" id="IPR032675">
    <property type="entry name" value="LRR_dom_sf"/>
</dbReference>
<dbReference type="AlphaFoldDB" id="A0AAN8ZH64"/>
<feature type="domain" description="Disease resistance protein winged helix" evidence="3">
    <location>
        <begin position="2"/>
        <end position="33"/>
    </location>
</feature>
<dbReference type="PANTHER" id="PTHR36766">
    <property type="entry name" value="PLANT BROAD-SPECTRUM MILDEW RESISTANCE PROTEIN RPW8"/>
    <property type="match status" value="1"/>
</dbReference>
<dbReference type="Gene3D" id="3.80.10.10">
    <property type="entry name" value="Ribonuclease Inhibitor"/>
    <property type="match status" value="1"/>
</dbReference>
<feature type="domain" description="R13L1/DRL21-like LRR repeat region" evidence="4">
    <location>
        <begin position="93"/>
        <end position="194"/>
    </location>
</feature>
<dbReference type="InterPro" id="IPR056789">
    <property type="entry name" value="LRR_R13L1-DRL21"/>
</dbReference>
<keyword evidence="6" id="KW-1185">Reference proteome</keyword>
<dbReference type="Proteomes" id="UP001370490">
    <property type="component" value="Unassembled WGS sequence"/>
</dbReference>
<keyword evidence="1" id="KW-0433">Leucine-rich repeat</keyword>
<gene>
    <name evidence="5" type="ORF">RJ641_036722</name>
</gene>
<dbReference type="GO" id="GO:0006952">
    <property type="term" value="P:defense response"/>
    <property type="evidence" value="ECO:0007669"/>
    <property type="project" value="UniProtKB-KW"/>
</dbReference>